<proteinExistence type="predicted"/>
<dbReference type="InterPro" id="IPR037883">
    <property type="entry name" value="Knr4/Smi1-like_sf"/>
</dbReference>
<dbReference type="SUPFAM" id="SSF160631">
    <property type="entry name" value="SMI1/KNR4-like"/>
    <property type="match status" value="1"/>
</dbReference>
<protein>
    <submittedName>
        <fullName evidence="2">SMI1 / KNR4 family protein</fullName>
    </submittedName>
</protein>
<dbReference type="InterPro" id="IPR018958">
    <property type="entry name" value="Knr4/Smi1-like_dom"/>
</dbReference>
<dbReference type="KEGG" id="bpu:BPUM_1121"/>
<dbReference type="SMART" id="SM00860">
    <property type="entry name" value="SMI1_KNR4"/>
    <property type="match status" value="1"/>
</dbReference>
<evidence type="ECO:0000259" key="1">
    <source>
        <dbReference type="SMART" id="SM00860"/>
    </source>
</evidence>
<name>A8FC38_BACP2</name>
<dbReference type="Proteomes" id="UP000001355">
    <property type="component" value="Chromosome"/>
</dbReference>
<dbReference type="GeneID" id="5620385"/>
<evidence type="ECO:0000313" key="2">
    <source>
        <dbReference type="EMBL" id="ABV61805.1"/>
    </source>
</evidence>
<dbReference type="HOGENOM" id="CLU_086906_0_0_9"/>
<reference evidence="2 3" key="2">
    <citation type="journal article" date="2013" name="Extremophiles">
        <title>An ICEBs1-like element may be associated with the extreme radiation and desiccation resistance of Bacillus pumilus SAFR-032 spores.</title>
        <authorList>
            <person name="Tirumalai M.R."/>
            <person name="Fox G.E."/>
        </authorList>
    </citation>
    <scope>NUCLEOTIDE SEQUENCE [LARGE SCALE GENOMIC DNA]</scope>
    <source>
        <strain evidence="2 3">SAFR-032</strain>
    </source>
</reference>
<dbReference type="AlphaFoldDB" id="A8FC38"/>
<evidence type="ECO:0000313" key="3">
    <source>
        <dbReference type="Proteomes" id="UP000001355"/>
    </source>
</evidence>
<reference evidence="2 3" key="3">
    <citation type="journal article" date="2013" name="PLoS ONE">
        <title>Candidate genes that may be responsible for the unusual resistances exhibited by Bacillus pumilus SAFR-032 spores.</title>
        <authorList>
            <person name="Tirumalai M.R."/>
            <person name="Rastogi R."/>
            <person name="Zamani N."/>
            <person name="O'Bryant Williams E."/>
            <person name="Allen S."/>
            <person name="Diouf F."/>
            <person name="Kwende S."/>
            <person name="Weinstock G.M."/>
            <person name="Venkateswaran K.J."/>
            <person name="Fox G.E."/>
        </authorList>
    </citation>
    <scope>NUCLEOTIDE SEQUENCE [LARGE SCALE GENOMIC DNA]</scope>
    <source>
        <strain evidence="2 3">SAFR-032</strain>
    </source>
</reference>
<reference evidence="2 3" key="1">
    <citation type="journal article" date="2007" name="PLoS ONE">
        <title>Paradoxical DNA repair and peroxide resistance gene conservation in Bacillus pumilus SAFR-032.</title>
        <authorList>
            <person name="Gioia J."/>
            <person name="Yerrapragada S."/>
            <person name="Qin X."/>
            <person name="Jiang H."/>
            <person name="Igboeli O.C."/>
            <person name="Muzny D."/>
            <person name="Dugan-Rocha S."/>
            <person name="Ding Y."/>
            <person name="Hawes A."/>
            <person name="Liu W."/>
            <person name="Perez L."/>
            <person name="Kovar C."/>
            <person name="Dinh H."/>
            <person name="Lee S."/>
            <person name="Nazareth L."/>
            <person name="Blyth P."/>
            <person name="Holder M."/>
            <person name="Buhay C."/>
            <person name="Tirumalai M.R."/>
            <person name="Liu Y."/>
            <person name="Dasgupta I."/>
            <person name="Bokhetache L."/>
            <person name="Fujita M."/>
            <person name="Karouia F."/>
            <person name="Eswara Moorthy P."/>
            <person name="Siefert J."/>
            <person name="Uzman A."/>
            <person name="Buzumbo P."/>
            <person name="Verma A."/>
            <person name="Zwiya H."/>
            <person name="McWilliams B.D."/>
            <person name="Olowu A."/>
            <person name="Clinkenbeard K.D."/>
            <person name="Newcombe D."/>
            <person name="Golebiewski L."/>
            <person name="Petrosino J.F."/>
            <person name="Nicholson W.L."/>
            <person name="Fox G.E."/>
            <person name="Venkateswaran K."/>
            <person name="Highlander S.K."/>
            <person name="Weinstock G.M."/>
        </authorList>
    </citation>
    <scope>NUCLEOTIDE SEQUENCE [LARGE SCALE GENOMIC DNA]</scope>
    <source>
        <strain evidence="2 3">SAFR-032</strain>
    </source>
</reference>
<sequence>MKSFWEIDDEGYYTLKKITAEEVAKAEKKLGVTLPDTYKKLILEQNGGYIVHNAFPTAHSNSWAEDHIQFNHLLGIAEDEGIMDSAYLIKEWELPEGLVLINGDGHTWVAMDYRKTKENPAIHYFDVEMEEDFKLANSFDEFIQGLYTAEYAVDEEAAEVEYELTEVYLSKEELEAIFELDVLDEGNLYKIQYYPMVDLNEIEWFFKKMQYHIEKTKDEDALYQVADTILCIFLLNQNMPINEKISEVLYQIVKFLEKNKDPLIVNQGKQIAMQTSFL</sequence>
<dbReference type="eggNOG" id="COG0457">
    <property type="taxonomic scope" value="Bacteria"/>
</dbReference>
<dbReference type="OrthoDB" id="8657476at2"/>
<dbReference type="EMBL" id="CP000813">
    <property type="protein sequence ID" value="ABV61805.1"/>
    <property type="molecule type" value="Genomic_DNA"/>
</dbReference>
<dbReference type="Pfam" id="PF09346">
    <property type="entry name" value="SMI1_KNR4"/>
    <property type="match status" value="1"/>
</dbReference>
<feature type="domain" description="Knr4/Smi1-like" evidence="1">
    <location>
        <begin position="17"/>
        <end position="145"/>
    </location>
</feature>
<keyword evidence="3" id="KW-1185">Reference proteome</keyword>
<dbReference type="Gene3D" id="3.40.1580.10">
    <property type="entry name" value="SMI1/KNR4-like"/>
    <property type="match status" value="1"/>
</dbReference>
<gene>
    <name evidence="2" type="ordered locus">BPUM_1121</name>
</gene>
<accession>A8FC38</accession>
<organism evidence="2 3">
    <name type="scientific">Bacillus pumilus (strain SAFR-032)</name>
    <dbReference type="NCBI Taxonomy" id="315750"/>
    <lineage>
        <taxon>Bacteria</taxon>
        <taxon>Bacillati</taxon>
        <taxon>Bacillota</taxon>
        <taxon>Bacilli</taxon>
        <taxon>Bacillales</taxon>
        <taxon>Bacillaceae</taxon>
        <taxon>Bacillus</taxon>
    </lineage>
</organism>
<dbReference type="RefSeq" id="WP_012009612.1">
    <property type="nucleotide sequence ID" value="NC_009848.4"/>
</dbReference>